<dbReference type="GO" id="GO:0000785">
    <property type="term" value="C:chromatin"/>
    <property type="evidence" value="ECO:0007669"/>
    <property type="project" value="TreeGrafter"/>
</dbReference>
<dbReference type="EMBL" id="UXSR01005471">
    <property type="protein sequence ID" value="VDD82203.1"/>
    <property type="molecule type" value="Genomic_DNA"/>
</dbReference>
<gene>
    <name evidence="6" type="ORF">MCOS_LOCUS8206</name>
</gene>
<dbReference type="PANTHER" id="PTHR48033:SF10">
    <property type="entry name" value="RNA-BINDING PROTEIN SQUID"/>
    <property type="match status" value="1"/>
</dbReference>
<dbReference type="GO" id="GO:0003723">
    <property type="term" value="F:RNA binding"/>
    <property type="evidence" value="ECO:0007669"/>
    <property type="project" value="UniProtKB-UniRule"/>
</dbReference>
<evidence type="ECO:0000256" key="3">
    <source>
        <dbReference type="PROSITE-ProRule" id="PRU00176"/>
    </source>
</evidence>
<evidence type="ECO:0000259" key="5">
    <source>
        <dbReference type="PROSITE" id="PS50102"/>
    </source>
</evidence>
<dbReference type="AlphaFoldDB" id="A0A0R3UKR0"/>
<name>A0A0R3UKR0_MESCO</name>
<feature type="compositionally biased region" description="Low complexity" evidence="4">
    <location>
        <begin position="138"/>
        <end position="151"/>
    </location>
</feature>
<reference evidence="6 7" key="1">
    <citation type="submission" date="2018-10" db="EMBL/GenBank/DDBJ databases">
        <authorList>
            <consortium name="Pathogen Informatics"/>
        </authorList>
    </citation>
    <scope>NUCLEOTIDE SEQUENCE [LARGE SCALE GENOMIC DNA]</scope>
</reference>
<dbReference type="OrthoDB" id="1875751at2759"/>
<keyword evidence="7" id="KW-1185">Reference proteome</keyword>
<comment type="subcellular location">
    <subcellularLocation>
        <location evidence="1">Nucleus</location>
    </subcellularLocation>
</comment>
<feature type="domain" description="RRM" evidence="5">
    <location>
        <begin position="11"/>
        <end position="85"/>
    </location>
</feature>
<dbReference type="InterPro" id="IPR012677">
    <property type="entry name" value="Nucleotide-bd_a/b_plait_sf"/>
</dbReference>
<keyword evidence="2" id="KW-0539">Nucleus</keyword>
<dbReference type="PROSITE" id="PS50102">
    <property type="entry name" value="RRM"/>
    <property type="match status" value="1"/>
</dbReference>
<dbReference type="STRING" id="53468.A0A0R3UKR0"/>
<dbReference type="InterPro" id="IPR000504">
    <property type="entry name" value="RRM_dom"/>
</dbReference>
<dbReference type="Gene3D" id="3.30.70.330">
    <property type="match status" value="1"/>
</dbReference>
<protein>
    <recommendedName>
        <fullName evidence="5">RRM domain-containing protein</fullName>
    </recommendedName>
</protein>
<organism evidence="6 7">
    <name type="scientific">Mesocestoides corti</name>
    <name type="common">Flatworm</name>
    <dbReference type="NCBI Taxonomy" id="53468"/>
    <lineage>
        <taxon>Eukaryota</taxon>
        <taxon>Metazoa</taxon>
        <taxon>Spiralia</taxon>
        <taxon>Lophotrochozoa</taxon>
        <taxon>Platyhelminthes</taxon>
        <taxon>Cestoda</taxon>
        <taxon>Eucestoda</taxon>
        <taxon>Cyclophyllidea</taxon>
        <taxon>Mesocestoididae</taxon>
        <taxon>Mesocestoides</taxon>
    </lineage>
</organism>
<dbReference type="Proteomes" id="UP000267029">
    <property type="component" value="Unassembled WGS sequence"/>
</dbReference>
<sequence>MALDAQGNEVGKLFVGGLHQSTNTNGLHNYFSKFGDIEESIVMMDNRTGRSRGFGYVKFKEPSAVDQVLSEKVHVIDNKEVDPKRYGSWNQWSHSGSGGNGVDIPGGVGGTSDNSWNHILNHHALTPWGSQLPPPWNGPASSAGNGPSSSPLNGCWDNQMAAAAAAAFQSNGFTSPQQQWGSQQSSNRRKCRHSLFHSGVPHHQNHPPSASDHFSQHNTVAGASCGASGGNFTSTWGVPSDTANQWGAGTGSSAALWGSGTTAATGCSRHDQNDSACSTGLGSATNLGVGTSVTAFKMDDDLYRAASGGGNTNVTGISFPGSGSDWQSALAVATVTAQQRSVLAAAAASQFKR</sequence>
<dbReference type="Pfam" id="PF00076">
    <property type="entry name" value="RRM_1"/>
    <property type="match status" value="1"/>
</dbReference>
<feature type="region of interest" description="Disordered" evidence="4">
    <location>
        <begin position="130"/>
        <end position="154"/>
    </location>
</feature>
<evidence type="ECO:0000256" key="1">
    <source>
        <dbReference type="ARBA" id="ARBA00004123"/>
    </source>
</evidence>
<dbReference type="PANTHER" id="PTHR48033">
    <property type="entry name" value="RNA-BINDING (RRM/RBD/RNP MOTIFS) FAMILY PROTEIN"/>
    <property type="match status" value="1"/>
</dbReference>
<evidence type="ECO:0000256" key="4">
    <source>
        <dbReference type="SAM" id="MobiDB-lite"/>
    </source>
</evidence>
<dbReference type="GO" id="GO:0005654">
    <property type="term" value="C:nucleoplasm"/>
    <property type="evidence" value="ECO:0007669"/>
    <property type="project" value="TreeGrafter"/>
</dbReference>
<evidence type="ECO:0000256" key="2">
    <source>
        <dbReference type="ARBA" id="ARBA00023242"/>
    </source>
</evidence>
<dbReference type="InterPro" id="IPR035979">
    <property type="entry name" value="RBD_domain_sf"/>
</dbReference>
<dbReference type="SUPFAM" id="SSF54928">
    <property type="entry name" value="RNA-binding domain, RBD"/>
    <property type="match status" value="1"/>
</dbReference>
<accession>A0A0R3UKR0</accession>
<proteinExistence type="predicted"/>
<evidence type="ECO:0000313" key="6">
    <source>
        <dbReference type="EMBL" id="VDD82203.1"/>
    </source>
</evidence>
<keyword evidence="3" id="KW-0694">RNA-binding</keyword>
<evidence type="ECO:0000313" key="7">
    <source>
        <dbReference type="Proteomes" id="UP000267029"/>
    </source>
</evidence>
<dbReference type="SMART" id="SM00360">
    <property type="entry name" value="RRM"/>
    <property type="match status" value="1"/>
</dbReference>
<dbReference type="GO" id="GO:0010468">
    <property type="term" value="P:regulation of gene expression"/>
    <property type="evidence" value="ECO:0007669"/>
    <property type="project" value="TreeGrafter"/>
</dbReference>